<dbReference type="PANTHER" id="PTHR35864">
    <property type="entry name" value="ZINC METALLOPROTEASE MJ0611-RELATED"/>
    <property type="match status" value="1"/>
</dbReference>
<evidence type="ECO:0000256" key="1">
    <source>
        <dbReference type="ARBA" id="ARBA00001947"/>
    </source>
</evidence>
<dbReference type="InterPro" id="IPR044537">
    <property type="entry name" value="Rip2-like"/>
</dbReference>
<evidence type="ECO:0000256" key="9">
    <source>
        <dbReference type="ARBA" id="ARBA00022833"/>
    </source>
</evidence>
<dbReference type="Pfam" id="PF02163">
    <property type="entry name" value="Peptidase_M50"/>
    <property type="match status" value="1"/>
</dbReference>
<sequence length="226" mass="25021">MDFNIINLIFMIPALLFAVIIHELGHGIVAYRLGDPTPKLAGRLTFNPIPHIDPLGSIILPALLIILKAPILFGWAKPVPINAMNFRKLGYRKGMAVTAFAGPGINFTAAVFFGVFYQLLSSSQVLIAIDSTLGRGFIDSVITPLLIFFQYSVSINVILAIFNLLPIPPLDGGRILMSFLPPHMEQKLEPLEQWGFFIVILLLMVGILNYVILPPYFFFTSVLLGR</sequence>
<feature type="domain" description="Peptidase M50" evidence="14">
    <location>
        <begin position="94"/>
        <end position="203"/>
    </location>
</feature>
<keyword evidence="12 13" id="KW-0472">Membrane</keyword>
<evidence type="ECO:0000313" key="16">
    <source>
        <dbReference type="Proteomes" id="UP000772812"/>
    </source>
</evidence>
<keyword evidence="11" id="KW-0482">Metalloprotease</keyword>
<evidence type="ECO:0000256" key="2">
    <source>
        <dbReference type="ARBA" id="ARBA00004651"/>
    </source>
</evidence>
<dbReference type="PANTHER" id="PTHR35864:SF1">
    <property type="entry name" value="ZINC METALLOPROTEASE YWHC-RELATED"/>
    <property type="match status" value="1"/>
</dbReference>
<protein>
    <submittedName>
        <fullName evidence="15">Site-2 protease family protein</fullName>
    </submittedName>
</protein>
<keyword evidence="16" id="KW-1185">Reference proteome</keyword>
<feature type="transmembrane region" description="Helical" evidence="13">
    <location>
        <begin position="6"/>
        <end position="34"/>
    </location>
</feature>
<evidence type="ECO:0000256" key="4">
    <source>
        <dbReference type="ARBA" id="ARBA00022475"/>
    </source>
</evidence>
<keyword evidence="7" id="KW-0479">Metal-binding</keyword>
<gene>
    <name evidence="15" type="ORF">GWK41_02495</name>
</gene>
<keyword evidence="5 15" id="KW-0645">Protease</keyword>
<proteinExistence type="inferred from homology"/>
<keyword evidence="4" id="KW-1003">Cell membrane</keyword>
<feature type="transmembrane region" description="Helical" evidence="13">
    <location>
        <begin position="55"/>
        <end position="76"/>
    </location>
</feature>
<evidence type="ECO:0000256" key="12">
    <source>
        <dbReference type="ARBA" id="ARBA00023136"/>
    </source>
</evidence>
<accession>A0ABS1GG90</accession>
<evidence type="ECO:0000256" key="7">
    <source>
        <dbReference type="ARBA" id="ARBA00022723"/>
    </source>
</evidence>
<evidence type="ECO:0000256" key="10">
    <source>
        <dbReference type="ARBA" id="ARBA00022989"/>
    </source>
</evidence>
<keyword evidence="6 13" id="KW-0812">Transmembrane</keyword>
<evidence type="ECO:0000256" key="13">
    <source>
        <dbReference type="SAM" id="Phobius"/>
    </source>
</evidence>
<evidence type="ECO:0000259" key="14">
    <source>
        <dbReference type="Pfam" id="PF02163"/>
    </source>
</evidence>
<dbReference type="Proteomes" id="UP000772812">
    <property type="component" value="Unassembled WGS sequence"/>
</dbReference>
<dbReference type="RefSeq" id="WP_200673334.1">
    <property type="nucleotide sequence ID" value="NZ_JAACYA010000001.1"/>
</dbReference>
<evidence type="ECO:0000256" key="3">
    <source>
        <dbReference type="ARBA" id="ARBA00007931"/>
    </source>
</evidence>
<feature type="transmembrane region" description="Helical" evidence="13">
    <location>
        <begin position="141"/>
        <end position="162"/>
    </location>
</feature>
<dbReference type="GO" id="GO:0006508">
    <property type="term" value="P:proteolysis"/>
    <property type="evidence" value="ECO:0007669"/>
    <property type="project" value="UniProtKB-KW"/>
</dbReference>
<keyword evidence="10 13" id="KW-1133">Transmembrane helix</keyword>
<feature type="transmembrane region" description="Helical" evidence="13">
    <location>
        <begin position="96"/>
        <end position="120"/>
    </location>
</feature>
<comment type="subcellular location">
    <subcellularLocation>
        <location evidence="2">Cell membrane</location>
        <topology evidence="2">Multi-pass membrane protein</topology>
    </subcellularLocation>
</comment>
<evidence type="ECO:0000256" key="11">
    <source>
        <dbReference type="ARBA" id="ARBA00023049"/>
    </source>
</evidence>
<dbReference type="InterPro" id="IPR052348">
    <property type="entry name" value="Metallopeptidase_M50B"/>
</dbReference>
<keyword evidence="9" id="KW-0862">Zinc</keyword>
<organism evidence="15 16">
    <name type="scientific">Persephonella atlantica</name>
    <dbReference type="NCBI Taxonomy" id="2699429"/>
    <lineage>
        <taxon>Bacteria</taxon>
        <taxon>Pseudomonadati</taxon>
        <taxon>Aquificota</taxon>
        <taxon>Aquificia</taxon>
        <taxon>Aquificales</taxon>
        <taxon>Hydrogenothermaceae</taxon>
        <taxon>Persephonella</taxon>
    </lineage>
</organism>
<comment type="caution">
    <text evidence="15">The sequence shown here is derived from an EMBL/GenBank/DDBJ whole genome shotgun (WGS) entry which is preliminary data.</text>
</comment>
<feature type="transmembrane region" description="Helical" evidence="13">
    <location>
        <begin position="194"/>
        <end position="219"/>
    </location>
</feature>
<keyword evidence="8" id="KW-0378">Hydrolase</keyword>
<name>A0ABS1GG90_9AQUI</name>
<dbReference type="InterPro" id="IPR008915">
    <property type="entry name" value="Peptidase_M50"/>
</dbReference>
<evidence type="ECO:0000256" key="6">
    <source>
        <dbReference type="ARBA" id="ARBA00022692"/>
    </source>
</evidence>
<evidence type="ECO:0000256" key="8">
    <source>
        <dbReference type="ARBA" id="ARBA00022801"/>
    </source>
</evidence>
<evidence type="ECO:0000256" key="5">
    <source>
        <dbReference type="ARBA" id="ARBA00022670"/>
    </source>
</evidence>
<comment type="similarity">
    <text evidence="3">Belongs to the peptidase M50B family.</text>
</comment>
<dbReference type="CDD" id="cd06158">
    <property type="entry name" value="S2P-M50_like_1"/>
    <property type="match status" value="1"/>
</dbReference>
<reference evidence="15 16" key="1">
    <citation type="journal article" date="2021" name="Syst. Appl. Microbiol.">
        <title>Persephonella atlantica sp. nov.: How to adapt to physico-chemical gradients in high temperature hydrothermal habitats.</title>
        <authorList>
            <person name="Francois D.X."/>
            <person name="Godfroy A."/>
            <person name="Mathien C."/>
            <person name="Aube J."/>
            <person name="Cathalot C."/>
            <person name="Lesongeur F."/>
            <person name="L'Haridon S."/>
            <person name="Philippon X."/>
            <person name="Roussel E.G."/>
        </authorList>
    </citation>
    <scope>NUCLEOTIDE SEQUENCE [LARGE SCALE GENOMIC DNA]</scope>
    <source>
        <strain evidence="15 16">MO1340</strain>
    </source>
</reference>
<comment type="cofactor">
    <cofactor evidence="1">
        <name>Zn(2+)</name>
        <dbReference type="ChEBI" id="CHEBI:29105"/>
    </cofactor>
</comment>
<dbReference type="GO" id="GO:0008233">
    <property type="term" value="F:peptidase activity"/>
    <property type="evidence" value="ECO:0007669"/>
    <property type="project" value="UniProtKB-KW"/>
</dbReference>
<evidence type="ECO:0000313" key="15">
    <source>
        <dbReference type="EMBL" id="MBK3331937.1"/>
    </source>
</evidence>
<dbReference type="EMBL" id="JAACYA010000001">
    <property type="protein sequence ID" value="MBK3331937.1"/>
    <property type="molecule type" value="Genomic_DNA"/>
</dbReference>